<dbReference type="InterPro" id="IPR000312">
    <property type="entry name" value="Glycosyl_Trfase_fam3"/>
</dbReference>
<dbReference type="EMBL" id="JAVFHQ010000030">
    <property type="protein sequence ID" value="KAK4543695.1"/>
    <property type="molecule type" value="Genomic_DNA"/>
</dbReference>
<keyword evidence="2" id="KW-0808">Transferase</keyword>
<sequence>MPQSNGKVAGFVSITPLLKRLSTLESARKVKAEEIAAAVALIFTDSVSPVQYALLLWALHTTGQDHSPEVLAACAASMRAAAAQVDQKALREVVRRKNVAGGAYGGGLCDIVGTGGDGHDTYNVSTTASIIASPIVLMAKHGNNSSTSLSGSADLLQNARPRAPVISATTENTLPQIYEKSNYAFLYAREWHPGMKYAATLRKEVPVRTIFNLLGPLANPVHDTGLVEARILGVARKDIGPNFAEALRLGGARKAFVVCGDENLDEFSCAGPTHCWWIHETDQTVVDEDGKKQKQVDITQLTMSPEDFDLPRHPLSEVHGGKGPAENATILMKILRNELPEDHPVLTFVLINTACLITVSGVCEADESHMGPGDDGKVVKEIGPGGLRWKEGLRRARWCITSGAALKQWEGFVEATNAIAAAG</sequence>
<dbReference type="InterPro" id="IPR035902">
    <property type="entry name" value="Nuc_phospho_transferase"/>
</dbReference>
<dbReference type="GO" id="GO:0005829">
    <property type="term" value="C:cytosol"/>
    <property type="evidence" value="ECO:0007669"/>
    <property type="project" value="TreeGrafter"/>
</dbReference>
<feature type="domain" description="Glycosyl transferase family 3" evidence="3">
    <location>
        <begin position="108"/>
        <end position="405"/>
    </location>
</feature>
<reference evidence="5 6" key="1">
    <citation type="submission" date="2021-11" db="EMBL/GenBank/DDBJ databases">
        <title>Black yeast isolated from Biological Soil Crust.</title>
        <authorList>
            <person name="Kurbessoian T."/>
        </authorList>
    </citation>
    <scope>NUCLEOTIDE SEQUENCE [LARGE SCALE GENOMIC DNA]</scope>
    <source>
        <strain evidence="5 6">CCFEE 5522</strain>
    </source>
</reference>
<dbReference type="NCBIfam" id="TIGR01245">
    <property type="entry name" value="trpD"/>
    <property type="match status" value="1"/>
</dbReference>
<dbReference type="PANTHER" id="PTHR43285:SF2">
    <property type="entry name" value="ANTHRANILATE PHOSPHORIBOSYLTRANSFERASE"/>
    <property type="match status" value="1"/>
</dbReference>
<protein>
    <recommendedName>
        <fullName evidence="7">Anthranilate phosphoribosyltransferase</fullName>
    </recommendedName>
</protein>
<feature type="domain" description="Glycosyl transferase family 3 N-terminal" evidence="4">
    <location>
        <begin position="28"/>
        <end position="82"/>
    </location>
</feature>
<accession>A0AAV9JGR2</accession>
<dbReference type="Gene3D" id="3.40.1030.10">
    <property type="entry name" value="Nucleoside phosphorylase/phosphoribosyltransferase catalytic domain"/>
    <property type="match status" value="1"/>
</dbReference>
<dbReference type="InterPro" id="IPR017459">
    <property type="entry name" value="Glycosyl_Trfase_fam3_N_dom"/>
</dbReference>
<evidence type="ECO:0000259" key="3">
    <source>
        <dbReference type="Pfam" id="PF00591"/>
    </source>
</evidence>
<gene>
    <name evidence="5" type="ORF">LTR36_005340</name>
</gene>
<evidence type="ECO:0008006" key="7">
    <source>
        <dbReference type="Google" id="ProtNLM"/>
    </source>
</evidence>
<evidence type="ECO:0000259" key="4">
    <source>
        <dbReference type="Pfam" id="PF02885"/>
    </source>
</evidence>
<evidence type="ECO:0000313" key="5">
    <source>
        <dbReference type="EMBL" id="KAK4543695.1"/>
    </source>
</evidence>
<evidence type="ECO:0000313" key="6">
    <source>
        <dbReference type="Proteomes" id="UP001324427"/>
    </source>
</evidence>
<dbReference type="GO" id="GO:0000162">
    <property type="term" value="P:L-tryptophan biosynthetic process"/>
    <property type="evidence" value="ECO:0007669"/>
    <property type="project" value="InterPro"/>
</dbReference>
<keyword evidence="1" id="KW-0328">Glycosyltransferase</keyword>
<keyword evidence="6" id="KW-1185">Reference proteome</keyword>
<dbReference type="GO" id="GO:0004048">
    <property type="term" value="F:anthranilate phosphoribosyltransferase activity"/>
    <property type="evidence" value="ECO:0007669"/>
    <property type="project" value="InterPro"/>
</dbReference>
<dbReference type="Pfam" id="PF00591">
    <property type="entry name" value="Glycos_transf_3"/>
    <property type="match status" value="1"/>
</dbReference>
<evidence type="ECO:0000256" key="2">
    <source>
        <dbReference type="ARBA" id="ARBA00022679"/>
    </source>
</evidence>
<name>A0AAV9JGR2_9PEZI</name>
<dbReference type="Gene3D" id="1.20.970.10">
    <property type="entry name" value="Transferase, Pyrimidine Nucleoside Phosphorylase, Chain C"/>
    <property type="match status" value="1"/>
</dbReference>
<evidence type="ECO:0000256" key="1">
    <source>
        <dbReference type="ARBA" id="ARBA00022676"/>
    </source>
</evidence>
<dbReference type="PANTHER" id="PTHR43285">
    <property type="entry name" value="ANTHRANILATE PHOSPHORIBOSYLTRANSFERASE"/>
    <property type="match status" value="1"/>
</dbReference>
<dbReference type="Proteomes" id="UP001324427">
    <property type="component" value="Unassembled WGS sequence"/>
</dbReference>
<comment type="caution">
    <text evidence="5">The sequence shown here is derived from an EMBL/GenBank/DDBJ whole genome shotgun (WGS) entry which is preliminary data.</text>
</comment>
<organism evidence="5 6">
    <name type="scientific">Oleoguttula mirabilis</name>
    <dbReference type="NCBI Taxonomy" id="1507867"/>
    <lineage>
        <taxon>Eukaryota</taxon>
        <taxon>Fungi</taxon>
        <taxon>Dikarya</taxon>
        <taxon>Ascomycota</taxon>
        <taxon>Pezizomycotina</taxon>
        <taxon>Dothideomycetes</taxon>
        <taxon>Dothideomycetidae</taxon>
        <taxon>Mycosphaerellales</taxon>
        <taxon>Teratosphaeriaceae</taxon>
        <taxon>Oleoguttula</taxon>
    </lineage>
</organism>
<dbReference type="AlphaFoldDB" id="A0AAV9JGR2"/>
<dbReference type="SUPFAM" id="SSF52418">
    <property type="entry name" value="Nucleoside phosphorylase/phosphoribosyltransferase catalytic domain"/>
    <property type="match status" value="1"/>
</dbReference>
<proteinExistence type="predicted"/>
<dbReference type="Pfam" id="PF02885">
    <property type="entry name" value="Glycos_trans_3N"/>
    <property type="match status" value="1"/>
</dbReference>
<dbReference type="InterPro" id="IPR005940">
    <property type="entry name" value="Anthranilate_Pribosyl_Tfrase"/>
</dbReference>